<evidence type="ECO:0000313" key="2">
    <source>
        <dbReference type="EMBL" id="MCJ8208877.1"/>
    </source>
</evidence>
<keyword evidence="1" id="KW-0472">Membrane</keyword>
<feature type="transmembrane region" description="Helical" evidence="1">
    <location>
        <begin position="20"/>
        <end position="38"/>
    </location>
</feature>
<dbReference type="Proteomes" id="UP001139450">
    <property type="component" value="Unassembled WGS sequence"/>
</dbReference>
<dbReference type="AlphaFoldDB" id="A0A9X2BAK2"/>
<evidence type="ECO:0000256" key="1">
    <source>
        <dbReference type="SAM" id="Phobius"/>
    </source>
</evidence>
<dbReference type="NCBIfam" id="NF041635">
    <property type="entry name" value="STM3941_fam"/>
    <property type="match status" value="1"/>
</dbReference>
<sequence>MEAAYTLPEIKIYRSPWKGFKLMLLCAPFVAFSLYDIIGQKHIEQTLLSWSSLLFFGLGIPFGLFLIFDRRPQIIINETGIYDRTAYHDFINWNTIEHAYWNTIYKQPFVCLIIKDEFRHLIKSKKRLQALNPFLGLSEVNIHLGNISGLQQEQLTAFIVAMKDAPVVDRSRLLKRHFEKIA</sequence>
<dbReference type="RefSeq" id="WP_245128713.1">
    <property type="nucleotide sequence ID" value="NZ_JALJEJ010000002.1"/>
</dbReference>
<accession>A0A9X2BAK2</accession>
<organism evidence="2 3">
    <name type="scientific">Mucilaginibacter straminoryzae</name>
    <dbReference type="NCBI Taxonomy" id="2932774"/>
    <lineage>
        <taxon>Bacteria</taxon>
        <taxon>Pseudomonadati</taxon>
        <taxon>Bacteroidota</taxon>
        <taxon>Sphingobacteriia</taxon>
        <taxon>Sphingobacteriales</taxon>
        <taxon>Sphingobacteriaceae</taxon>
        <taxon>Mucilaginibacter</taxon>
    </lineage>
</organism>
<dbReference type="InterPro" id="IPR048136">
    <property type="entry name" value="STM3941-like"/>
</dbReference>
<keyword evidence="1" id="KW-1133">Transmembrane helix</keyword>
<keyword evidence="3" id="KW-1185">Reference proteome</keyword>
<evidence type="ECO:0000313" key="3">
    <source>
        <dbReference type="Proteomes" id="UP001139450"/>
    </source>
</evidence>
<comment type="caution">
    <text evidence="2">The sequence shown here is derived from an EMBL/GenBank/DDBJ whole genome shotgun (WGS) entry which is preliminary data.</text>
</comment>
<feature type="transmembrane region" description="Helical" evidence="1">
    <location>
        <begin position="50"/>
        <end position="68"/>
    </location>
</feature>
<proteinExistence type="predicted"/>
<name>A0A9X2BAK2_9SPHI</name>
<dbReference type="EMBL" id="JALJEJ010000002">
    <property type="protein sequence ID" value="MCJ8208877.1"/>
    <property type="molecule type" value="Genomic_DNA"/>
</dbReference>
<reference evidence="2" key="1">
    <citation type="submission" date="2022-04" db="EMBL/GenBank/DDBJ databases">
        <title>Mucilaginibacter sp. RS28 isolated from freshwater.</title>
        <authorList>
            <person name="Ko S.-R."/>
        </authorList>
    </citation>
    <scope>NUCLEOTIDE SEQUENCE</scope>
    <source>
        <strain evidence="2">RS28</strain>
    </source>
</reference>
<gene>
    <name evidence="2" type="ORF">MUY27_04100</name>
</gene>
<protein>
    <submittedName>
        <fullName evidence="2">Uncharacterized protein</fullName>
    </submittedName>
</protein>
<keyword evidence="1" id="KW-0812">Transmembrane</keyword>